<evidence type="ECO:0000259" key="7">
    <source>
        <dbReference type="PROSITE" id="PS51918"/>
    </source>
</evidence>
<dbReference type="PANTHER" id="PTHR30352">
    <property type="entry name" value="PYRUVATE FORMATE-LYASE-ACTIVATING ENZYME"/>
    <property type="match status" value="1"/>
</dbReference>
<keyword evidence="5" id="KW-0408">Iron</keyword>
<dbReference type="GO" id="GO:0051539">
    <property type="term" value="F:4 iron, 4 sulfur cluster binding"/>
    <property type="evidence" value="ECO:0007669"/>
    <property type="project" value="UniProtKB-KW"/>
</dbReference>
<feature type="domain" description="Radical SAM core" evidence="7">
    <location>
        <begin position="117"/>
        <end position="331"/>
    </location>
</feature>
<comment type="caution">
    <text evidence="8">The sequence shown here is derived from an EMBL/GenBank/DDBJ whole genome shotgun (WGS) entry which is preliminary data.</text>
</comment>
<dbReference type="GO" id="GO:0003824">
    <property type="term" value="F:catalytic activity"/>
    <property type="evidence" value="ECO:0007669"/>
    <property type="project" value="InterPro"/>
</dbReference>
<evidence type="ECO:0000256" key="6">
    <source>
        <dbReference type="ARBA" id="ARBA00023014"/>
    </source>
</evidence>
<keyword evidence="4" id="KW-0479">Metal-binding</keyword>
<proteinExistence type="predicted"/>
<dbReference type="InterPro" id="IPR034457">
    <property type="entry name" value="Organic_radical-activating"/>
</dbReference>
<evidence type="ECO:0000313" key="8">
    <source>
        <dbReference type="EMBL" id="GAF81943.1"/>
    </source>
</evidence>
<dbReference type="InterPro" id="IPR007197">
    <property type="entry name" value="rSAM"/>
</dbReference>
<accession>X0SLK3</accession>
<sequence length="385" mass="43205">MKIDGVRESHLTKREFLKFCGTSLGALYLAHLSGFPDTLRAQMAKKGLIKTKLSPYFTPLKGGEIQCELCPRRCRVSKGKRGFCRVRENRGGKYYSLVYGNPCVIHLDPIEKESFLHVLPGTPSLTLSTAGCNLQCKFCENWEISQAFPEDVYSYDIPPEIAVKKAKEMGARSIAHTYAEPTIFYEYMLDTGSCAKKEGLLNIIHSNGFINEGPLRNLCKVLDAAHIDLKGFTETFYRELSNGELAPVLETLKTLKEEKVHVEITNLVIPTKNDDMSVVREMCLWVKSELGADTPVHFSRFYPLHKLKRLPATPVSTLEKARALALSTGLEYVYIAKVPGHEGWNTFCPRCKKMIIQRTGYMIGEMHLKGGKCGYCGKPIPGIWA</sequence>
<organism evidence="8">
    <name type="scientific">marine sediment metagenome</name>
    <dbReference type="NCBI Taxonomy" id="412755"/>
    <lineage>
        <taxon>unclassified sequences</taxon>
        <taxon>metagenomes</taxon>
        <taxon>ecological metagenomes</taxon>
    </lineage>
</organism>
<dbReference type="Gene3D" id="3.20.20.70">
    <property type="entry name" value="Aldolase class I"/>
    <property type="match status" value="1"/>
</dbReference>
<evidence type="ECO:0000256" key="4">
    <source>
        <dbReference type="ARBA" id="ARBA00022723"/>
    </source>
</evidence>
<evidence type="ECO:0000256" key="5">
    <source>
        <dbReference type="ARBA" id="ARBA00023004"/>
    </source>
</evidence>
<keyword evidence="6" id="KW-0411">Iron-sulfur</keyword>
<evidence type="ECO:0000256" key="2">
    <source>
        <dbReference type="ARBA" id="ARBA00022485"/>
    </source>
</evidence>
<dbReference type="SFLD" id="SFLDS00029">
    <property type="entry name" value="Radical_SAM"/>
    <property type="match status" value="1"/>
</dbReference>
<name>X0SLK3_9ZZZZ</name>
<dbReference type="InterPro" id="IPR027596">
    <property type="entry name" value="AmmeMemoSam_rS"/>
</dbReference>
<comment type="cofactor">
    <cofactor evidence="1">
        <name>[4Fe-4S] cluster</name>
        <dbReference type="ChEBI" id="CHEBI:49883"/>
    </cofactor>
</comment>
<dbReference type="NCBIfam" id="TIGR04337">
    <property type="entry name" value="AmmeMemoSam_rS"/>
    <property type="match status" value="1"/>
</dbReference>
<keyword evidence="3" id="KW-0949">S-adenosyl-L-methionine</keyword>
<evidence type="ECO:0000256" key="3">
    <source>
        <dbReference type="ARBA" id="ARBA00022691"/>
    </source>
</evidence>
<dbReference type="PANTHER" id="PTHR30352:SF5">
    <property type="entry name" value="PYRUVATE FORMATE-LYASE 1-ACTIVATING ENZYME"/>
    <property type="match status" value="1"/>
</dbReference>
<dbReference type="CDD" id="cd01335">
    <property type="entry name" value="Radical_SAM"/>
    <property type="match status" value="1"/>
</dbReference>
<keyword evidence="2" id="KW-0004">4Fe-4S</keyword>
<reference evidence="8" key="1">
    <citation type="journal article" date="2014" name="Front. Microbiol.">
        <title>High frequency of phylogenetically diverse reductive dehalogenase-homologous genes in deep subseafloor sedimentary metagenomes.</title>
        <authorList>
            <person name="Kawai M."/>
            <person name="Futagami T."/>
            <person name="Toyoda A."/>
            <person name="Takaki Y."/>
            <person name="Nishi S."/>
            <person name="Hori S."/>
            <person name="Arai W."/>
            <person name="Tsubouchi T."/>
            <person name="Morono Y."/>
            <person name="Uchiyama I."/>
            <person name="Ito T."/>
            <person name="Fujiyama A."/>
            <person name="Inagaki F."/>
            <person name="Takami H."/>
        </authorList>
    </citation>
    <scope>NUCLEOTIDE SEQUENCE</scope>
    <source>
        <strain evidence="8">Expedition CK06-06</strain>
    </source>
</reference>
<gene>
    <name evidence="8" type="ORF">S01H1_11760</name>
</gene>
<dbReference type="EMBL" id="BARS01006007">
    <property type="protein sequence ID" value="GAF81943.1"/>
    <property type="molecule type" value="Genomic_DNA"/>
</dbReference>
<dbReference type="SFLD" id="SFLDG01101">
    <property type="entry name" value="Uncharacterised_Radical_SAM_Su"/>
    <property type="match status" value="1"/>
</dbReference>
<dbReference type="SUPFAM" id="SSF102114">
    <property type="entry name" value="Radical SAM enzymes"/>
    <property type="match status" value="1"/>
</dbReference>
<dbReference type="PROSITE" id="PS51918">
    <property type="entry name" value="RADICAL_SAM"/>
    <property type="match status" value="1"/>
</dbReference>
<dbReference type="InterPro" id="IPR058240">
    <property type="entry name" value="rSAM_sf"/>
</dbReference>
<evidence type="ECO:0000256" key="1">
    <source>
        <dbReference type="ARBA" id="ARBA00001966"/>
    </source>
</evidence>
<protein>
    <recommendedName>
        <fullName evidence="7">Radical SAM core domain-containing protein</fullName>
    </recommendedName>
</protein>
<dbReference type="Pfam" id="PF04055">
    <property type="entry name" value="Radical_SAM"/>
    <property type="match status" value="1"/>
</dbReference>
<dbReference type="InterPro" id="IPR013785">
    <property type="entry name" value="Aldolase_TIM"/>
</dbReference>
<dbReference type="GO" id="GO:0046872">
    <property type="term" value="F:metal ion binding"/>
    <property type="evidence" value="ECO:0007669"/>
    <property type="project" value="UniProtKB-KW"/>
</dbReference>
<dbReference type="AlphaFoldDB" id="X0SLK3"/>